<comment type="caution">
    <text evidence="1">The sequence shown here is derived from an EMBL/GenBank/DDBJ whole genome shotgun (WGS) entry which is preliminary data.</text>
</comment>
<evidence type="ECO:0000313" key="1">
    <source>
        <dbReference type="EMBL" id="GFQ99448.1"/>
    </source>
</evidence>
<reference evidence="1" key="1">
    <citation type="submission" date="2020-07" db="EMBL/GenBank/DDBJ databases">
        <title>Multicomponent nature underlies the extraordinary mechanical properties of spider dragline silk.</title>
        <authorList>
            <person name="Kono N."/>
            <person name="Nakamura H."/>
            <person name="Mori M."/>
            <person name="Yoshida Y."/>
            <person name="Ohtoshi R."/>
            <person name="Malay A.D."/>
            <person name="Moran D.A.P."/>
            <person name="Tomita M."/>
            <person name="Numata K."/>
            <person name="Arakawa K."/>
        </authorList>
    </citation>
    <scope>NUCLEOTIDE SEQUENCE</scope>
</reference>
<accession>A0A8X6HAN8</accession>
<dbReference type="AlphaFoldDB" id="A0A8X6HAN8"/>
<evidence type="ECO:0000313" key="2">
    <source>
        <dbReference type="Proteomes" id="UP000887116"/>
    </source>
</evidence>
<sequence>MPTTETKTPSKKDYSDCLVVVSRFDPPQFSKTWRNHRKVDKCNAIYEMYQELGHKQPVLVNKTMLDRMFQ</sequence>
<name>A0A8X6HAN8_TRICU</name>
<protein>
    <submittedName>
        <fullName evidence="1">Uncharacterized protein</fullName>
    </submittedName>
</protein>
<dbReference type="Proteomes" id="UP000887116">
    <property type="component" value="Unassembled WGS sequence"/>
</dbReference>
<dbReference type="EMBL" id="BMAO01015108">
    <property type="protein sequence ID" value="GFQ99448.1"/>
    <property type="molecule type" value="Genomic_DNA"/>
</dbReference>
<organism evidence="1 2">
    <name type="scientific">Trichonephila clavata</name>
    <name type="common">Joro spider</name>
    <name type="synonym">Nephila clavata</name>
    <dbReference type="NCBI Taxonomy" id="2740835"/>
    <lineage>
        <taxon>Eukaryota</taxon>
        <taxon>Metazoa</taxon>
        <taxon>Ecdysozoa</taxon>
        <taxon>Arthropoda</taxon>
        <taxon>Chelicerata</taxon>
        <taxon>Arachnida</taxon>
        <taxon>Araneae</taxon>
        <taxon>Araneomorphae</taxon>
        <taxon>Entelegynae</taxon>
        <taxon>Araneoidea</taxon>
        <taxon>Nephilidae</taxon>
        <taxon>Trichonephila</taxon>
    </lineage>
</organism>
<gene>
    <name evidence="1" type="ORF">TNCT_691521</name>
</gene>
<keyword evidence="2" id="KW-1185">Reference proteome</keyword>
<proteinExistence type="predicted"/>